<feature type="cross-link" description="2'-(S-cysteinyl)-histidine (Cys-His)" evidence="10">
    <location>
        <begin position="183"/>
        <end position="200"/>
    </location>
</feature>
<feature type="disulfide bond" evidence="9">
    <location>
        <begin position="103"/>
        <end position="118"/>
    </location>
</feature>
<dbReference type="FunFam" id="1.10.1280.10:FF:000007">
    <property type="entry name" value="Polyphenol oxidase, chloroplastic"/>
    <property type="match status" value="1"/>
</dbReference>
<evidence type="ECO:0000256" key="7">
    <source>
        <dbReference type="ARBA" id="ARBA00023157"/>
    </source>
</evidence>
<evidence type="ECO:0000256" key="1">
    <source>
        <dbReference type="ARBA" id="ARBA00009928"/>
    </source>
</evidence>
<feature type="binding site" evidence="8">
    <location>
        <position position="179"/>
    </location>
    <ligand>
        <name>Cu cation</name>
        <dbReference type="ChEBI" id="CHEBI:23378"/>
        <label>A</label>
    </ligand>
</feature>
<dbReference type="PRINTS" id="PR00092">
    <property type="entry name" value="TYROSINASE"/>
</dbReference>
<dbReference type="PIRSF" id="PIRSF000290">
    <property type="entry name" value="PPO_plant"/>
    <property type="match status" value="1"/>
</dbReference>
<dbReference type="OrthoDB" id="6132182at2759"/>
<dbReference type="Pfam" id="PF12143">
    <property type="entry name" value="PPO1_KFDV"/>
    <property type="match status" value="1"/>
</dbReference>
<evidence type="ECO:0000256" key="9">
    <source>
        <dbReference type="PIRSR" id="PIRSR000290-2"/>
    </source>
</evidence>
<comment type="similarity">
    <text evidence="1">Belongs to the tyrosinase family.</text>
</comment>
<dbReference type="SUPFAM" id="SSF48056">
    <property type="entry name" value="Di-copper centre-containing domain"/>
    <property type="match status" value="1"/>
</dbReference>
<proteinExistence type="inferred from homology"/>
<dbReference type="PANTHER" id="PTHR11474">
    <property type="entry name" value="TYROSINASE FAMILY MEMBER"/>
    <property type="match status" value="1"/>
</dbReference>
<evidence type="ECO:0000256" key="2">
    <source>
        <dbReference type="ARBA" id="ARBA00011245"/>
    </source>
</evidence>
<sequence>MATITPHSVNAKVHGGSSTATATFPSGLLLTKPTQCSPIQKFKRRPRISCRSKDDGDQESPSPAKFDRRDVLIGLGGLYGATALTASPLAFAAPITGPDVTKCGPADLPAGAAPTNCCPPLSGQIIDFQIPPRPTTLRVRPAAHLADEAYIAKFNKAVELMRALPDDDPRSFKQQANVHCAYCDGAYDQAGFPNLELQVHSSWLFFPFHRYYLYFFERILGKLIDDFTFAMPFWNWDAPGGMSIPAMYTNPQSALFDSLRDKGHQPPTVVDLNFSGSGSPIDPKQQTSTNQTIMYRQMVSNSKTPQLFFGSSYEAGEEPNPGGGSIENIPHGPVHVWTGDSTQPNFENMGNFYSAGRDPIFFAHHSNIDRMWSVWKTLGGRRQDINNPDYLGASLLFYDENAQMVRVKVRDCLDQTTLGYVYQDVEIPWLESRPKPRVSSALRKLKKLAKANAADAPSPREVFPAKLDKVLKVMVKRPKKRRTRKEKDEEEEILVIKGIELDRDVYSKFDVYINDEDDVVTTPENTEFAGSFVNVPHKHKHSKKIKTQLKLSITDILEDLDTEDDEHVLVTLVPTSAGESITIHDIKIEFD</sequence>
<dbReference type="PROSITE" id="PS00498">
    <property type="entry name" value="TYROSINASE_2"/>
    <property type="match status" value="1"/>
</dbReference>
<dbReference type="InterPro" id="IPR050316">
    <property type="entry name" value="Tyrosinase/Hemocyanin"/>
</dbReference>
<evidence type="ECO:0000313" key="14">
    <source>
        <dbReference type="EMBL" id="KZV33701.1"/>
    </source>
</evidence>
<evidence type="ECO:0000256" key="10">
    <source>
        <dbReference type="PIRSR" id="PIRSR000290-3"/>
    </source>
</evidence>
<evidence type="ECO:0000256" key="8">
    <source>
        <dbReference type="PIRSR" id="PIRSR000290-1"/>
    </source>
</evidence>
<dbReference type="InterPro" id="IPR008922">
    <property type="entry name" value="Di-copper_centre_dom_sf"/>
</dbReference>
<feature type="domain" description="Tyrosinase copper-binding" evidence="12">
    <location>
        <begin position="200"/>
        <end position="217"/>
    </location>
</feature>
<dbReference type="Pfam" id="PF00264">
    <property type="entry name" value="Tyrosinase"/>
    <property type="match status" value="1"/>
</dbReference>
<accession>A0A2Z7BP29</accession>
<evidence type="ECO:0000256" key="3">
    <source>
        <dbReference type="ARBA" id="ARBA00022723"/>
    </source>
</evidence>
<feature type="disulfide bond" evidence="9">
    <location>
        <begin position="117"/>
        <end position="180"/>
    </location>
</feature>
<feature type="binding site" evidence="8">
    <location>
        <position position="209"/>
    </location>
    <ligand>
        <name>Cu cation</name>
        <dbReference type="ChEBI" id="CHEBI:23378"/>
        <label>A</label>
    </ligand>
</feature>
<keyword evidence="4" id="KW-0883">Thioether bond</keyword>
<dbReference type="Pfam" id="PF12142">
    <property type="entry name" value="PPO1_DWL"/>
    <property type="match status" value="1"/>
</dbReference>
<comment type="subunit">
    <text evidence="2">Monomer.</text>
</comment>
<dbReference type="Gene3D" id="1.10.1280.10">
    <property type="entry name" value="Di-copper center containing domain from catechol oxidase"/>
    <property type="match status" value="1"/>
</dbReference>
<evidence type="ECO:0000256" key="11">
    <source>
        <dbReference type="SAM" id="MobiDB-lite"/>
    </source>
</evidence>
<evidence type="ECO:0000259" key="13">
    <source>
        <dbReference type="PROSITE" id="PS00498"/>
    </source>
</evidence>
<dbReference type="PROSITE" id="PS00497">
    <property type="entry name" value="TYROSINASE_1"/>
    <property type="match status" value="1"/>
</dbReference>
<gene>
    <name evidence="14" type="ORF">F511_31053</name>
</gene>
<keyword evidence="6 8" id="KW-0186">Copper</keyword>
<keyword evidence="15" id="KW-1185">Reference proteome</keyword>
<feature type="binding site" evidence="8">
    <location>
        <position position="331"/>
    </location>
    <ligand>
        <name>Cu cation</name>
        <dbReference type="ChEBI" id="CHEBI:23378"/>
        <label>B</label>
    </ligand>
</feature>
<comment type="cofactor">
    <cofactor evidence="8">
        <name>Cu(2+)</name>
        <dbReference type="ChEBI" id="CHEBI:29036"/>
    </cofactor>
    <text evidence="8">Binds 2 copper ions per subunit.</text>
</comment>
<dbReference type="PANTHER" id="PTHR11474:SF76">
    <property type="entry name" value="SHKT DOMAIN-CONTAINING PROTEIN"/>
    <property type="match status" value="1"/>
</dbReference>
<dbReference type="Proteomes" id="UP000250235">
    <property type="component" value="Unassembled WGS sequence"/>
</dbReference>
<evidence type="ECO:0000256" key="5">
    <source>
        <dbReference type="ARBA" id="ARBA00023002"/>
    </source>
</evidence>
<feature type="binding site" evidence="8">
    <location>
        <position position="335"/>
    </location>
    <ligand>
        <name>Cu cation</name>
        <dbReference type="ChEBI" id="CHEBI:23378"/>
        <label>B</label>
    </ligand>
</feature>
<feature type="binding site" evidence="8">
    <location>
        <position position="200"/>
    </location>
    <ligand>
        <name>Cu cation</name>
        <dbReference type="ChEBI" id="CHEBI:23378"/>
        <label>A</label>
    </ligand>
</feature>
<keyword evidence="5" id="KW-0560">Oxidoreductase</keyword>
<feature type="domain" description="Tyrosinase copper-binding" evidence="13">
    <location>
        <begin position="358"/>
        <end position="369"/>
    </location>
</feature>
<feature type="binding site" evidence="8">
    <location>
        <position position="365"/>
    </location>
    <ligand>
        <name>Cu cation</name>
        <dbReference type="ChEBI" id="CHEBI:23378"/>
        <label>B</label>
    </ligand>
</feature>
<protein>
    <recommendedName>
        <fullName evidence="12 13">Tyrosinase copper-binding domain-containing protein</fullName>
    </recommendedName>
</protein>
<dbReference type="InterPro" id="IPR022740">
    <property type="entry name" value="Polyphenol_oxidase_C"/>
</dbReference>
<dbReference type="EMBL" id="KV005696">
    <property type="protein sequence ID" value="KZV33701.1"/>
    <property type="molecule type" value="Genomic_DNA"/>
</dbReference>
<name>A0A2Z7BP29_9LAMI</name>
<dbReference type="GO" id="GO:0046148">
    <property type="term" value="P:pigment biosynthetic process"/>
    <property type="evidence" value="ECO:0007669"/>
    <property type="project" value="InterPro"/>
</dbReference>
<evidence type="ECO:0000256" key="6">
    <source>
        <dbReference type="ARBA" id="ARBA00023008"/>
    </source>
</evidence>
<keyword evidence="3 8" id="KW-0479">Metal-binding</keyword>
<reference evidence="14 15" key="1">
    <citation type="journal article" date="2015" name="Proc. Natl. Acad. Sci. U.S.A.">
        <title>The resurrection genome of Boea hygrometrica: A blueprint for survival of dehydration.</title>
        <authorList>
            <person name="Xiao L."/>
            <person name="Yang G."/>
            <person name="Zhang L."/>
            <person name="Yang X."/>
            <person name="Zhao S."/>
            <person name="Ji Z."/>
            <person name="Zhou Q."/>
            <person name="Hu M."/>
            <person name="Wang Y."/>
            <person name="Chen M."/>
            <person name="Xu Y."/>
            <person name="Jin H."/>
            <person name="Xiao X."/>
            <person name="Hu G."/>
            <person name="Bao F."/>
            <person name="Hu Y."/>
            <person name="Wan P."/>
            <person name="Li L."/>
            <person name="Deng X."/>
            <person name="Kuang T."/>
            <person name="Xiang C."/>
            <person name="Zhu J.K."/>
            <person name="Oliver M.J."/>
            <person name="He Y."/>
        </authorList>
    </citation>
    <scope>NUCLEOTIDE SEQUENCE [LARGE SCALE GENOMIC DNA]</scope>
    <source>
        <strain evidence="15">cv. XS01</strain>
    </source>
</reference>
<organism evidence="14 15">
    <name type="scientific">Dorcoceras hygrometricum</name>
    <dbReference type="NCBI Taxonomy" id="472368"/>
    <lineage>
        <taxon>Eukaryota</taxon>
        <taxon>Viridiplantae</taxon>
        <taxon>Streptophyta</taxon>
        <taxon>Embryophyta</taxon>
        <taxon>Tracheophyta</taxon>
        <taxon>Spermatophyta</taxon>
        <taxon>Magnoliopsida</taxon>
        <taxon>eudicotyledons</taxon>
        <taxon>Gunneridae</taxon>
        <taxon>Pentapetalae</taxon>
        <taxon>asterids</taxon>
        <taxon>lamiids</taxon>
        <taxon>Lamiales</taxon>
        <taxon>Gesneriaceae</taxon>
        <taxon>Didymocarpoideae</taxon>
        <taxon>Trichosporeae</taxon>
        <taxon>Loxocarpinae</taxon>
        <taxon>Dorcoceras</taxon>
    </lineage>
</organism>
<dbReference type="InterPro" id="IPR002227">
    <property type="entry name" value="Tyrosinase_Cu-bd"/>
</dbReference>
<dbReference type="InterPro" id="IPR022739">
    <property type="entry name" value="Polyphenol_oxidase_cen"/>
</dbReference>
<evidence type="ECO:0000259" key="12">
    <source>
        <dbReference type="PROSITE" id="PS00497"/>
    </source>
</evidence>
<dbReference type="GO" id="GO:0004097">
    <property type="term" value="F:catechol oxidase activity"/>
    <property type="evidence" value="ECO:0007669"/>
    <property type="project" value="InterPro"/>
</dbReference>
<keyword evidence="7 9" id="KW-1015">Disulfide bond</keyword>
<feature type="region of interest" description="Disordered" evidence="11">
    <location>
        <begin position="39"/>
        <end position="65"/>
    </location>
</feature>
<dbReference type="GO" id="GO:0005507">
    <property type="term" value="F:copper ion binding"/>
    <property type="evidence" value="ECO:0007669"/>
    <property type="project" value="UniProtKB-ARBA"/>
</dbReference>
<evidence type="ECO:0000313" key="15">
    <source>
        <dbReference type="Proteomes" id="UP000250235"/>
    </source>
</evidence>
<dbReference type="InterPro" id="IPR016213">
    <property type="entry name" value="Polyphenol_oxidase"/>
</dbReference>
<dbReference type="AlphaFoldDB" id="A0A2Z7BP29"/>
<feature type="compositionally biased region" description="Basic residues" evidence="11">
    <location>
        <begin position="41"/>
        <end position="50"/>
    </location>
</feature>
<evidence type="ECO:0000256" key="4">
    <source>
        <dbReference type="ARBA" id="ARBA00022784"/>
    </source>
</evidence>